<evidence type="ECO:0000256" key="1">
    <source>
        <dbReference type="SAM" id="SignalP"/>
    </source>
</evidence>
<evidence type="ECO:0000313" key="3">
    <source>
        <dbReference type="Proteomes" id="UP001595974"/>
    </source>
</evidence>
<dbReference type="Pfam" id="PF09694">
    <property type="entry name" value="Gcw_chp"/>
    <property type="match status" value="1"/>
</dbReference>
<proteinExistence type="predicted"/>
<reference evidence="3" key="1">
    <citation type="journal article" date="2019" name="Int. J. Syst. Evol. Microbiol.">
        <title>The Global Catalogue of Microorganisms (GCM) 10K type strain sequencing project: providing services to taxonomists for standard genome sequencing and annotation.</title>
        <authorList>
            <consortium name="The Broad Institute Genomics Platform"/>
            <consortium name="The Broad Institute Genome Sequencing Center for Infectious Disease"/>
            <person name="Wu L."/>
            <person name="Ma J."/>
        </authorList>
    </citation>
    <scope>NUCLEOTIDE SEQUENCE [LARGE SCALE GENOMIC DNA]</scope>
    <source>
        <strain evidence="3">SHR3</strain>
    </source>
</reference>
<dbReference type="SUPFAM" id="SSF56935">
    <property type="entry name" value="Porins"/>
    <property type="match status" value="1"/>
</dbReference>
<dbReference type="InterPro" id="IPR023614">
    <property type="entry name" value="Porin_dom_sf"/>
</dbReference>
<dbReference type="Gene3D" id="2.40.160.10">
    <property type="entry name" value="Porin"/>
    <property type="match status" value="1"/>
</dbReference>
<dbReference type="NCBIfam" id="TIGR02001">
    <property type="entry name" value="gcw_chp"/>
    <property type="match status" value="1"/>
</dbReference>
<comment type="caution">
    <text evidence="2">The sequence shown here is derived from an EMBL/GenBank/DDBJ whole genome shotgun (WGS) entry which is preliminary data.</text>
</comment>
<dbReference type="Proteomes" id="UP001595974">
    <property type="component" value="Unassembled WGS sequence"/>
</dbReference>
<dbReference type="RefSeq" id="WP_096450307.1">
    <property type="nucleotide sequence ID" value="NZ_JBHSOG010000044.1"/>
</dbReference>
<sequence length="239" mass="25849">MSKPTLTAVSVAALMTLLPIAGTAHAEEASPFTANVGIVSDYAYRGYSQTDEKPALQGGFDYAHASGLYAGVWGTNVSWLSDADPKVSNSLELDVYGGYKGTVGAFGYDVGLLQYYYPGSYPKGFNSPNTLEGYVGVSWEFLTFKYSYSFTDLFGTKKSDGSQYFDLSASYEIVDGLKLNAHIGRQKIEGGYGTSYNDWKVGVTKSLGGFDLGLHYVDTDDSKSDLGDERVILSISRAF</sequence>
<protein>
    <submittedName>
        <fullName evidence="2">TorF family putative porin</fullName>
    </submittedName>
</protein>
<organism evidence="2 3">
    <name type="scientific">Thauera sinica</name>
    <dbReference type="NCBI Taxonomy" id="2665146"/>
    <lineage>
        <taxon>Bacteria</taxon>
        <taxon>Pseudomonadati</taxon>
        <taxon>Pseudomonadota</taxon>
        <taxon>Betaproteobacteria</taxon>
        <taxon>Rhodocyclales</taxon>
        <taxon>Zoogloeaceae</taxon>
        <taxon>Thauera</taxon>
    </lineage>
</organism>
<evidence type="ECO:0000313" key="2">
    <source>
        <dbReference type="EMBL" id="MFC5769977.1"/>
    </source>
</evidence>
<dbReference type="InterPro" id="IPR010239">
    <property type="entry name" value="CHP02001"/>
</dbReference>
<feature type="chain" id="PRO_5046635541" evidence="1">
    <location>
        <begin position="27"/>
        <end position="239"/>
    </location>
</feature>
<name>A0ABW1AS40_9RHOO</name>
<gene>
    <name evidence="2" type="ORF">ACFPTN_11385</name>
</gene>
<accession>A0ABW1AS40</accession>
<keyword evidence="3" id="KW-1185">Reference proteome</keyword>
<keyword evidence="1" id="KW-0732">Signal</keyword>
<dbReference type="EMBL" id="JBHSOG010000044">
    <property type="protein sequence ID" value="MFC5769977.1"/>
    <property type="molecule type" value="Genomic_DNA"/>
</dbReference>
<feature type="signal peptide" evidence="1">
    <location>
        <begin position="1"/>
        <end position="26"/>
    </location>
</feature>